<dbReference type="CDD" id="cd00063">
    <property type="entry name" value="FN3"/>
    <property type="match status" value="2"/>
</dbReference>
<dbReference type="PROSITE" id="PS50853">
    <property type="entry name" value="FN3"/>
    <property type="match status" value="1"/>
</dbReference>
<dbReference type="Pfam" id="PF00041">
    <property type="entry name" value="fn3"/>
    <property type="match status" value="1"/>
</dbReference>
<dbReference type="InterPro" id="IPR050991">
    <property type="entry name" value="ECM_Regulatory_Proteins"/>
</dbReference>
<name>A0A913ZQ24_PATMI</name>
<evidence type="ECO:0000256" key="1">
    <source>
        <dbReference type="ARBA" id="ARBA00022737"/>
    </source>
</evidence>
<evidence type="ECO:0000313" key="3">
    <source>
        <dbReference type="EnsemblMetazoa" id="XP_038053474.1"/>
    </source>
</evidence>
<evidence type="ECO:0000259" key="2">
    <source>
        <dbReference type="PROSITE" id="PS50853"/>
    </source>
</evidence>
<proteinExistence type="predicted"/>
<dbReference type="SMART" id="SM00060">
    <property type="entry name" value="FN3"/>
    <property type="match status" value="6"/>
</dbReference>
<dbReference type="InterPro" id="IPR036116">
    <property type="entry name" value="FN3_sf"/>
</dbReference>
<sequence length="581" mass="61218">MLDNLENGVTYGYTLKNVVNTGNIEVKSDTSDLSLVLPAATGLNPELEAITDHGMHLAWSPSTTQGLQSYRITVLDNAGNAVLVNDIPPTDSSFTLVGLTEGTSYELVLDEIVNGESKYAGVANGITKTPQNVELNGASAHTITVSWNTALTDTAEGYLVNVISQDGSYTSLILVDVASAAAPYTITGLPSGLAYEVGVDAVFAGARLQLGALTDPANTTAPSLIPRVGAITKHGIHLTWTPSTASSLGGYRITLLDSTGKTVRFGPFGASTTSLTLLGLTAGLEYQATFDEVVGEVNTFAGSVEVTTMLPRNVVSHGVTDRTVTVSWDTSLFGAAEGYLISVISKDGSYTRLVPVDVASSGDPYILMLPKAKIYEVGVDAVIDGQRVALGALADPISTDGQPMEISVSVAAVGTDMIQVMWEAYDGATYSLHITNLGNGNTRQIVLPSQATTYTFQELVAGQPYNIMLNIHLNDLDMLSDSINATTRPLPPTDVKIRSCGSYTLIAWGPPPHIPSNIYNGYRIGFVEIDGTMTVKDLPVGRTRLDLPVGYSGTNICLSTISAGRVSQPDPAGPCQSILDF</sequence>
<dbReference type="PANTHER" id="PTHR46708">
    <property type="entry name" value="TENASCIN"/>
    <property type="match status" value="1"/>
</dbReference>
<dbReference type="PANTHER" id="PTHR46708:SF2">
    <property type="entry name" value="FIBRONECTIN TYPE-III DOMAIN-CONTAINING PROTEIN"/>
    <property type="match status" value="1"/>
</dbReference>
<keyword evidence="4" id="KW-1185">Reference proteome</keyword>
<reference evidence="3" key="1">
    <citation type="submission" date="2022-11" db="UniProtKB">
        <authorList>
            <consortium name="EnsemblMetazoa"/>
        </authorList>
    </citation>
    <scope>IDENTIFICATION</scope>
</reference>
<dbReference type="Gene3D" id="2.60.40.10">
    <property type="entry name" value="Immunoglobulins"/>
    <property type="match status" value="4"/>
</dbReference>
<feature type="domain" description="Fibronectin type-III" evidence="2">
    <location>
        <begin position="129"/>
        <end position="224"/>
    </location>
</feature>
<organism evidence="3 4">
    <name type="scientific">Patiria miniata</name>
    <name type="common">Bat star</name>
    <name type="synonym">Asterina miniata</name>
    <dbReference type="NCBI Taxonomy" id="46514"/>
    <lineage>
        <taxon>Eukaryota</taxon>
        <taxon>Metazoa</taxon>
        <taxon>Echinodermata</taxon>
        <taxon>Eleutherozoa</taxon>
        <taxon>Asterozoa</taxon>
        <taxon>Asteroidea</taxon>
        <taxon>Valvatacea</taxon>
        <taxon>Valvatida</taxon>
        <taxon>Asterinidae</taxon>
        <taxon>Patiria</taxon>
    </lineage>
</organism>
<dbReference type="InterPro" id="IPR003961">
    <property type="entry name" value="FN3_dom"/>
</dbReference>
<dbReference type="SUPFAM" id="SSF49265">
    <property type="entry name" value="Fibronectin type III"/>
    <property type="match status" value="5"/>
</dbReference>
<dbReference type="EnsemblMetazoa" id="XM_038197546.1">
    <property type="protein sequence ID" value="XP_038053474.1"/>
    <property type="gene ID" value="LOC119725931"/>
</dbReference>
<dbReference type="GeneID" id="119725931"/>
<dbReference type="Proteomes" id="UP000887568">
    <property type="component" value="Unplaced"/>
</dbReference>
<dbReference type="AlphaFoldDB" id="A0A913ZQ24"/>
<keyword evidence="1" id="KW-0677">Repeat</keyword>
<protein>
    <recommendedName>
        <fullName evidence="2">Fibronectin type-III domain-containing protein</fullName>
    </recommendedName>
</protein>
<dbReference type="RefSeq" id="XP_038053474.1">
    <property type="nucleotide sequence ID" value="XM_038197546.1"/>
</dbReference>
<dbReference type="OrthoDB" id="261433at2759"/>
<accession>A0A913ZQ24</accession>
<dbReference type="InterPro" id="IPR013783">
    <property type="entry name" value="Ig-like_fold"/>
</dbReference>
<evidence type="ECO:0000313" key="4">
    <source>
        <dbReference type="Proteomes" id="UP000887568"/>
    </source>
</evidence>